<gene>
    <name evidence="3" type="ORF">HAHE_34350</name>
</gene>
<evidence type="ECO:0008006" key="5">
    <source>
        <dbReference type="Google" id="ProtNLM"/>
    </source>
</evidence>
<evidence type="ECO:0000256" key="2">
    <source>
        <dbReference type="SAM" id="SignalP"/>
    </source>
</evidence>
<dbReference type="EMBL" id="AP024702">
    <property type="protein sequence ID" value="BCX49527.1"/>
    <property type="molecule type" value="Genomic_DNA"/>
</dbReference>
<feature type="signal peptide" evidence="2">
    <location>
        <begin position="1"/>
        <end position="20"/>
    </location>
</feature>
<evidence type="ECO:0000313" key="4">
    <source>
        <dbReference type="Proteomes" id="UP001374893"/>
    </source>
</evidence>
<dbReference type="RefSeq" id="WP_338686164.1">
    <property type="nucleotide sequence ID" value="NZ_AP024702.1"/>
</dbReference>
<accession>A0ABM7RGW8</accession>
<feature type="chain" id="PRO_5046923181" description="DUF4352 domain-containing protein" evidence="2">
    <location>
        <begin position="21"/>
        <end position="185"/>
    </location>
</feature>
<feature type="compositionally biased region" description="Basic and acidic residues" evidence="1">
    <location>
        <begin position="162"/>
        <end position="185"/>
    </location>
</feature>
<dbReference type="Proteomes" id="UP001374893">
    <property type="component" value="Chromosome"/>
</dbReference>
<feature type="region of interest" description="Disordered" evidence="1">
    <location>
        <begin position="161"/>
        <end position="185"/>
    </location>
</feature>
<organism evidence="3 4">
    <name type="scientific">Haloferula helveola</name>
    <dbReference type="NCBI Taxonomy" id="490095"/>
    <lineage>
        <taxon>Bacteria</taxon>
        <taxon>Pseudomonadati</taxon>
        <taxon>Verrucomicrobiota</taxon>
        <taxon>Verrucomicrobiia</taxon>
        <taxon>Verrucomicrobiales</taxon>
        <taxon>Verrucomicrobiaceae</taxon>
        <taxon>Haloferula</taxon>
    </lineage>
</organism>
<protein>
    <recommendedName>
        <fullName evidence="5">DUF4352 domain-containing protein</fullName>
    </recommendedName>
</protein>
<sequence length="185" mass="20921">MRTFSALALSAIAAALPCTAIETAKPLVSISVKQQTLTADHDRNGRFGDRSEKTVTLRVEIRNSSRSQLEDVKLSGIALVVREGERSETVRRHELAAVELPAMKPNEKVTVDLGKIVLSEYEWGGSKTEESLEEWKVVCMQGDKEVGSEVTEEYSILAVEQAKQEEPERRRFDPTDFRDRFNRRR</sequence>
<reference evidence="3 4" key="1">
    <citation type="submission" date="2021-06" db="EMBL/GenBank/DDBJ databases">
        <title>Complete genome of Haloferula helveola possessing various polysaccharide degrading enzymes.</title>
        <authorList>
            <person name="Takami H."/>
            <person name="Huang C."/>
            <person name="Hamasaki K."/>
        </authorList>
    </citation>
    <scope>NUCLEOTIDE SEQUENCE [LARGE SCALE GENOMIC DNA]</scope>
    <source>
        <strain evidence="3 4">CN-1</strain>
    </source>
</reference>
<evidence type="ECO:0000256" key="1">
    <source>
        <dbReference type="SAM" id="MobiDB-lite"/>
    </source>
</evidence>
<evidence type="ECO:0000313" key="3">
    <source>
        <dbReference type="EMBL" id="BCX49527.1"/>
    </source>
</evidence>
<name>A0ABM7RGW8_9BACT</name>
<keyword evidence="4" id="KW-1185">Reference proteome</keyword>
<proteinExistence type="predicted"/>
<keyword evidence="2" id="KW-0732">Signal</keyword>